<dbReference type="InterPro" id="IPR019616">
    <property type="entry name" value="Ycf54"/>
</dbReference>
<dbReference type="AlphaFoldDB" id="A0A1G4NYJ6"/>
<dbReference type="Pfam" id="PF10674">
    <property type="entry name" value="Ycf54"/>
    <property type="match status" value="1"/>
</dbReference>
<geneLocation type="chloroplast" evidence="2"/>
<gene>
    <name evidence="2" type="primary">ycf54</name>
    <name evidence="2" type="ORF">J0255_23</name>
</gene>
<dbReference type="PANTHER" id="PTHR35319">
    <property type="match status" value="1"/>
</dbReference>
<dbReference type="RefSeq" id="YP_009315260.1">
    <property type="nucleotide sequence ID" value="NC_031666.1"/>
</dbReference>
<evidence type="ECO:0008006" key="3">
    <source>
        <dbReference type="Google" id="ProtNLM"/>
    </source>
</evidence>
<dbReference type="GeneID" id="29997955"/>
<organism evidence="2">
    <name type="scientific">Yamadaella caenomyce</name>
    <dbReference type="NCBI Taxonomy" id="259029"/>
    <lineage>
        <taxon>Eukaryota</taxon>
        <taxon>Rhodophyta</taxon>
        <taxon>Florideophyceae</taxon>
        <taxon>Nemaliophycidae</taxon>
        <taxon>Nemaliales</taxon>
        <taxon>Liagoraceae</taxon>
        <taxon>Yamadaella</taxon>
    </lineage>
</organism>
<keyword evidence="2" id="KW-0150">Chloroplast</keyword>
<proteinExistence type="inferred from homology"/>
<accession>A0A1G4NYJ6</accession>
<evidence type="ECO:0000313" key="2">
    <source>
        <dbReference type="EMBL" id="SCW23715.1"/>
    </source>
</evidence>
<name>A0A1G4NYJ6_9FLOR</name>
<dbReference type="InterPro" id="IPR038409">
    <property type="entry name" value="Ycf54-like_sf"/>
</dbReference>
<reference evidence="2" key="2">
    <citation type="submission" date="2016-10" db="EMBL/GenBank/DDBJ databases">
        <authorList>
            <person name="de Groot N.N."/>
        </authorList>
    </citation>
    <scope>NUCLEOTIDE SEQUENCE</scope>
    <source>
        <strain evidence="2">J.0255</strain>
    </source>
</reference>
<keyword evidence="2" id="KW-0934">Plastid</keyword>
<comment type="similarity">
    <text evidence="1">Belongs to the ycf54 family.</text>
</comment>
<dbReference type="EMBL" id="LT622875">
    <property type="protein sequence ID" value="SCW23715.1"/>
    <property type="molecule type" value="Genomic_DNA"/>
</dbReference>
<protein>
    <recommendedName>
        <fullName evidence="3">Ycf54</fullName>
    </recommendedName>
</protein>
<dbReference type="Gene3D" id="3.30.70.1860">
    <property type="entry name" value="Uncharacterised protein family Ycf54"/>
    <property type="match status" value="1"/>
</dbReference>
<reference evidence="2" key="1">
    <citation type="submission" date="2016-10" db="EMBL/GenBank/DDBJ databases">
        <title>Chloroplast genomes as a tool to resolve red algal phylogenies: a case study in the Nemaliales.</title>
        <authorList>
            <person name="Costa J.F."/>
            <person name="Lin S.M."/>
            <person name="Macaya E.C."/>
            <person name="Fernandez-Garcia C."/>
            <person name="Verbruggen H."/>
        </authorList>
    </citation>
    <scope>NUCLEOTIDE SEQUENCE</scope>
    <source>
        <strain evidence="2">J.0255</strain>
    </source>
</reference>
<sequence length="106" mass="12499">MTTYYFAIASQDFLLYEEPLEEVLRERINHYKQMEKVIDFWLVINPSFIHSPDMADLKRQIIKPSAAILSCNPKFIKWLKLRFGFILTGCFEVPSAYISNPLESDY</sequence>
<dbReference type="PANTHER" id="PTHR35319:SF2">
    <property type="entry name" value="YCF54"/>
    <property type="match status" value="1"/>
</dbReference>
<evidence type="ECO:0000256" key="1">
    <source>
        <dbReference type="ARBA" id="ARBA00043978"/>
    </source>
</evidence>